<keyword evidence="8" id="KW-1185">Reference proteome</keyword>
<name>F2UK42_SALR5</name>
<dbReference type="PANTHER" id="PTHR13581:SF5">
    <property type="entry name" value="MRG_MORF4L-BINDING PROTEIN"/>
    <property type="match status" value="1"/>
</dbReference>
<keyword evidence="4" id="KW-0805">Transcription regulation</keyword>
<evidence type="ECO:0000256" key="2">
    <source>
        <dbReference type="ARBA" id="ARBA00007117"/>
    </source>
</evidence>
<dbReference type="GO" id="GO:0006357">
    <property type="term" value="P:regulation of transcription by RNA polymerase II"/>
    <property type="evidence" value="ECO:0007669"/>
    <property type="project" value="TreeGrafter"/>
</dbReference>
<evidence type="ECO:0000256" key="5">
    <source>
        <dbReference type="ARBA" id="ARBA00023163"/>
    </source>
</evidence>
<dbReference type="KEGG" id="sre:PTSG_08588"/>
<dbReference type="AlphaFoldDB" id="F2UK42"/>
<keyword evidence="3" id="KW-0156">Chromatin regulator</keyword>
<dbReference type="GO" id="GO:0035267">
    <property type="term" value="C:NuA4 histone acetyltransferase complex"/>
    <property type="evidence" value="ECO:0007669"/>
    <property type="project" value="TreeGrafter"/>
</dbReference>
<gene>
    <name evidence="7" type="ORF">PTSG_08588</name>
</gene>
<dbReference type="Pfam" id="PF07904">
    <property type="entry name" value="Eaf7"/>
    <property type="match status" value="1"/>
</dbReference>
<dbReference type="Proteomes" id="UP000007799">
    <property type="component" value="Unassembled WGS sequence"/>
</dbReference>
<evidence type="ECO:0000256" key="4">
    <source>
        <dbReference type="ARBA" id="ARBA00023015"/>
    </source>
</evidence>
<dbReference type="GO" id="GO:0006325">
    <property type="term" value="P:chromatin organization"/>
    <property type="evidence" value="ECO:0007669"/>
    <property type="project" value="UniProtKB-KW"/>
</dbReference>
<evidence type="ECO:0000256" key="1">
    <source>
        <dbReference type="ARBA" id="ARBA00004123"/>
    </source>
</evidence>
<dbReference type="STRING" id="946362.F2UK42"/>
<proteinExistence type="inferred from homology"/>
<dbReference type="EMBL" id="GL832978">
    <property type="protein sequence ID" value="EGD77491.1"/>
    <property type="molecule type" value="Genomic_DNA"/>
</dbReference>
<keyword evidence="5" id="KW-0804">Transcription</keyword>
<accession>F2UK42</accession>
<evidence type="ECO:0000256" key="3">
    <source>
        <dbReference type="ARBA" id="ARBA00022853"/>
    </source>
</evidence>
<reference evidence="7" key="1">
    <citation type="submission" date="2009-08" db="EMBL/GenBank/DDBJ databases">
        <title>Annotation of Salpingoeca rosetta.</title>
        <authorList>
            <consortium name="The Broad Institute Genome Sequencing Platform"/>
            <person name="Russ C."/>
            <person name="Cuomo C."/>
            <person name="Burger G."/>
            <person name="Gray M.W."/>
            <person name="Holland P.W.H."/>
            <person name="King N."/>
            <person name="Lang F.B.F."/>
            <person name="Roger A.J."/>
            <person name="Ruiz-Trillo I."/>
            <person name="Young S.K."/>
            <person name="Zeng Q."/>
            <person name="Gargeya S."/>
            <person name="Alvarado L."/>
            <person name="Berlin A."/>
            <person name="Chapman S.B."/>
            <person name="Chen Z."/>
            <person name="Freedman E."/>
            <person name="Gellesch M."/>
            <person name="Goldberg J."/>
            <person name="Griggs A."/>
            <person name="Gujja S."/>
            <person name="Heilman E."/>
            <person name="Heiman D."/>
            <person name="Howarth C."/>
            <person name="Mehta T."/>
            <person name="Neiman D."/>
            <person name="Pearson M."/>
            <person name="Roberts A."/>
            <person name="Saif S."/>
            <person name="Shea T."/>
            <person name="Shenoy N."/>
            <person name="Sisk P."/>
            <person name="Stolte C."/>
            <person name="Sykes S."/>
            <person name="White J."/>
            <person name="Yandava C."/>
            <person name="Haas B."/>
            <person name="Nusbaum C."/>
            <person name="Birren B."/>
        </authorList>
    </citation>
    <scope>NUCLEOTIDE SEQUENCE [LARGE SCALE GENOMIC DNA]</scope>
    <source>
        <strain evidence="7">ATCC 50818</strain>
    </source>
</reference>
<keyword evidence="6" id="KW-0539">Nucleus</keyword>
<organism evidence="8">
    <name type="scientific">Salpingoeca rosetta (strain ATCC 50818 / BSB-021)</name>
    <dbReference type="NCBI Taxonomy" id="946362"/>
    <lineage>
        <taxon>Eukaryota</taxon>
        <taxon>Choanoflagellata</taxon>
        <taxon>Craspedida</taxon>
        <taxon>Salpingoecidae</taxon>
        <taxon>Salpingoeca</taxon>
    </lineage>
</organism>
<evidence type="ECO:0000256" key="6">
    <source>
        <dbReference type="ARBA" id="ARBA00023242"/>
    </source>
</evidence>
<dbReference type="InterPro" id="IPR012423">
    <property type="entry name" value="Eaf7/MRGBP"/>
</dbReference>
<dbReference type="InParanoid" id="F2UK42"/>
<dbReference type="GO" id="GO:0005634">
    <property type="term" value="C:nucleus"/>
    <property type="evidence" value="ECO:0007669"/>
    <property type="project" value="UniProtKB-SubCell"/>
</dbReference>
<protein>
    <submittedName>
        <fullName evidence="7">Uncharacterized protein</fullName>
    </submittedName>
</protein>
<dbReference type="RefSeq" id="XP_004990379.1">
    <property type="nucleotide sequence ID" value="XM_004990322.1"/>
</dbReference>
<evidence type="ECO:0000313" key="7">
    <source>
        <dbReference type="EMBL" id="EGD77491.1"/>
    </source>
</evidence>
<comment type="similarity">
    <text evidence="2">Belongs to the EAF7 family.</text>
</comment>
<dbReference type="PANTHER" id="PTHR13581">
    <property type="entry name" value="MRG-BINDING PROTEIN"/>
    <property type="match status" value="1"/>
</dbReference>
<dbReference type="GeneID" id="16070936"/>
<dbReference type="OrthoDB" id="5595141at2759"/>
<comment type="subcellular location">
    <subcellularLocation>
        <location evidence="1">Nucleus</location>
    </subcellularLocation>
</comment>
<sequence>MPPKATHLVPGKWPEQLETALFHAMLNHRVAGVHKHMNMAMVYMQLVRLEPSLTVKDIWDHLATMYDLDELDELEDGSWVAALEAMGKKAPKFT</sequence>
<evidence type="ECO:0000313" key="8">
    <source>
        <dbReference type="Proteomes" id="UP000007799"/>
    </source>
</evidence>